<dbReference type="InterPro" id="IPR036876">
    <property type="entry name" value="UVR_dom_sf"/>
</dbReference>
<proteinExistence type="predicted"/>
<dbReference type="InterPro" id="IPR001943">
    <property type="entry name" value="UVR_dom"/>
</dbReference>
<dbReference type="Pfam" id="PF02151">
    <property type="entry name" value="UVR"/>
    <property type="match status" value="1"/>
</dbReference>
<evidence type="ECO:0000256" key="1">
    <source>
        <dbReference type="ARBA" id="ARBA00023236"/>
    </source>
</evidence>
<keyword evidence="1" id="KW-0742">SOS response</keyword>
<evidence type="ECO:0000313" key="5">
    <source>
        <dbReference type="Proteomes" id="UP000184510"/>
    </source>
</evidence>
<evidence type="ECO:0000313" key="4">
    <source>
        <dbReference type="EMBL" id="SHK27361.1"/>
    </source>
</evidence>
<dbReference type="GO" id="GO:1990170">
    <property type="term" value="P:stress response to cadmium ion"/>
    <property type="evidence" value="ECO:0007669"/>
    <property type="project" value="TreeGrafter"/>
</dbReference>
<keyword evidence="4" id="KW-0808">Transferase</keyword>
<sequence length="170" mass="18991">MKCELCDAKATVYYTQLIDGQMKKICLCESCAENKGIMDPSAFSMVDVILDKEPQQAAVANIPMSLDSCDHCGFTIADFKKVGRLGCSHCYTVFRGEVEGMLSKMHRGTTHVGKVPEGMMDALEKKQRLERLKQKLDEAIQSEKYEEAATLRDEIKELEEEAKPSSTKEG</sequence>
<feature type="coiled-coil region" evidence="2">
    <location>
        <begin position="119"/>
        <end position="168"/>
    </location>
</feature>
<accession>A0A1M6R4E7</accession>
<dbReference type="RefSeq" id="WP_143185097.1">
    <property type="nucleotide sequence ID" value="NZ_FQYR01000007.1"/>
</dbReference>
<dbReference type="EMBL" id="FQYR01000007">
    <property type="protein sequence ID" value="SHK27361.1"/>
    <property type="molecule type" value="Genomic_DNA"/>
</dbReference>
<keyword evidence="4" id="KW-0418">Kinase</keyword>
<feature type="domain" description="UVR" evidence="3">
    <location>
        <begin position="126"/>
        <end position="161"/>
    </location>
</feature>
<gene>
    <name evidence="4" type="ORF">SAMN02745181_3544</name>
</gene>
<dbReference type="AlphaFoldDB" id="A0A1M6R4E7"/>
<dbReference type="GO" id="GO:0008270">
    <property type="term" value="F:zinc ion binding"/>
    <property type="evidence" value="ECO:0007669"/>
    <property type="project" value="TreeGrafter"/>
</dbReference>
<dbReference type="InterPro" id="IPR025542">
    <property type="entry name" value="YacH"/>
</dbReference>
<evidence type="ECO:0000259" key="3">
    <source>
        <dbReference type="PROSITE" id="PS50151"/>
    </source>
</evidence>
<keyword evidence="5" id="KW-1185">Reference proteome</keyword>
<dbReference type="GO" id="GO:0005507">
    <property type="term" value="F:copper ion binding"/>
    <property type="evidence" value="ECO:0007669"/>
    <property type="project" value="TreeGrafter"/>
</dbReference>
<dbReference type="PANTHER" id="PTHR38430:SF1">
    <property type="entry name" value="PROTEIN-ARGININE KINASE ACTIVATOR PROTEIN"/>
    <property type="match status" value="1"/>
</dbReference>
<dbReference type="Gene3D" id="4.10.860.10">
    <property type="entry name" value="UVR domain"/>
    <property type="match status" value="1"/>
</dbReference>
<dbReference type="PROSITE" id="PS50151">
    <property type="entry name" value="UVR"/>
    <property type="match status" value="1"/>
</dbReference>
<dbReference type="SUPFAM" id="SSF46600">
    <property type="entry name" value="C-terminal UvrC-binding domain of UvrB"/>
    <property type="match status" value="1"/>
</dbReference>
<keyword evidence="1" id="KW-0227">DNA damage</keyword>
<dbReference type="GO" id="GO:1990169">
    <property type="term" value="P:stress response to copper ion"/>
    <property type="evidence" value="ECO:0007669"/>
    <property type="project" value="TreeGrafter"/>
</dbReference>
<dbReference type="OrthoDB" id="9788704at2"/>
<dbReference type="PIRSF" id="PIRSF015034">
    <property type="entry name" value="YacH"/>
    <property type="match status" value="1"/>
</dbReference>
<name>A0A1M6R4E7_9BACT</name>
<keyword evidence="2" id="KW-0175">Coiled coil</keyword>
<reference evidence="4 5" key="1">
    <citation type="submission" date="2016-11" db="EMBL/GenBank/DDBJ databases">
        <authorList>
            <person name="Jaros S."/>
            <person name="Januszkiewicz K."/>
            <person name="Wedrychowicz H."/>
        </authorList>
    </citation>
    <scope>NUCLEOTIDE SEQUENCE [LARGE SCALE GENOMIC DNA]</scope>
    <source>
        <strain evidence="4 5">DSM 18772</strain>
    </source>
</reference>
<dbReference type="GO" id="GO:0009432">
    <property type="term" value="P:SOS response"/>
    <property type="evidence" value="ECO:0007669"/>
    <property type="project" value="UniProtKB-KW"/>
</dbReference>
<dbReference type="PANTHER" id="PTHR38430">
    <property type="entry name" value="PROTEIN-ARGININE KINASE ACTIVATOR PROTEIN"/>
    <property type="match status" value="1"/>
</dbReference>
<protein>
    <submittedName>
        <fullName evidence="4">Protein-arginine kinase activator protein McsA</fullName>
    </submittedName>
</protein>
<dbReference type="STRING" id="1123071.SAMN02745181_3544"/>
<dbReference type="GO" id="GO:0046870">
    <property type="term" value="F:cadmium ion binding"/>
    <property type="evidence" value="ECO:0007669"/>
    <property type="project" value="TreeGrafter"/>
</dbReference>
<organism evidence="4 5">
    <name type="scientific">Rubritalea squalenifaciens DSM 18772</name>
    <dbReference type="NCBI Taxonomy" id="1123071"/>
    <lineage>
        <taxon>Bacteria</taxon>
        <taxon>Pseudomonadati</taxon>
        <taxon>Verrucomicrobiota</taxon>
        <taxon>Verrucomicrobiia</taxon>
        <taxon>Verrucomicrobiales</taxon>
        <taxon>Rubritaleaceae</taxon>
        <taxon>Rubritalea</taxon>
    </lineage>
</organism>
<dbReference type="Proteomes" id="UP000184510">
    <property type="component" value="Unassembled WGS sequence"/>
</dbReference>
<dbReference type="InParanoid" id="A0A1M6R4E7"/>
<dbReference type="GO" id="GO:0016301">
    <property type="term" value="F:kinase activity"/>
    <property type="evidence" value="ECO:0007669"/>
    <property type="project" value="UniProtKB-KW"/>
</dbReference>
<evidence type="ECO:0000256" key="2">
    <source>
        <dbReference type="SAM" id="Coils"/>
    </source>
</evidence>
<dbReference type="GO" id="GO:0050897">
    <property type="term" value="F:cobalt ion binding"/>
    <property type="evidence" value="ECO:0007669"/>
    <property type="project" value="TreeGrafter"/>
</dbReference>